<keyword evidence="4" id="KW-1185">Reference proteome</keyword>
<evidence type="ECO:0000313" key="4">
    <source>
        <dbReference type="Proteomes" id="UP000509626"/>
    </source>
</evidence>
<feature type="domain" description="Cupin type-2" evidence="2">
    <location>
        <begin position="33"/>
        <end position="102"/>
    </location>
</feature>
<dbReference type="CDD" id="cd02238">
    <property type="entry name" value="cupin_KdgF"/>
    <property type="match status" value="1"/>
</dbReference>
<gene>
    <name evidence="3" type="ORF">HUG12_15805</name>
</gene>
<dbReference type="InterPro" id="IPR052535">
    <property type="entry name" value="Bacilysin_H2HPP_isomerase"/>
</dbReference>
<sequence length="114" mass="12329">MDRVPHESDDDVEALPGVHLAQLAAGEEMSVQHFTIEPGAEVPIHSHPHEQSGYIAEGTLTFLLEDGEELACEAGDSYDLAGGETHGAVNRGDETVRGVDVFSPPRRNPDWARD</sequence>
<dbReference type="KEGG" id="halu:HUG12_15805"/>
<feature type="region of interest" description="Disordered" evidence="1">
    <location>
        <begin position="83"/>
        <end position="114"/>
    </location>
</feature>
<evidence type="ECO:0000259" key="2">
    <source>
        <dbReference type="Pfam" id="PF07883"/>
    </source>
</evidence>
<dbReference type="EMBL" id="CP058579">
    <property type="protein sequence ID" value="QLG63116.1"/>
    <property type="molecule type" value="Genomic_DNA"/>
</dbReference>
<proteinExistence type="predicted"/>
<dbReference type="Pfam" id="PF07883">
    <property type="entry name" value="Cupin_2"/>
    <property type="match status" value="1"/>
</dbReference>
<reference evidence="3 4" key="1">
    <citation type="submission" date="2020-06" db="EMBL/GenBank/DDBJ databases">
        <title>NJ-3-1, isolated from saline soil.</title>
        <authorList>
            <person name="Cui H.L."/>
            <person name="Shi X."/>
        </authorList>
    </citation>
    <scope>NUCLEOTIDE SEQUENCE [LARGE SCALE GENOMIC DNA]</scope>
    <source>
        <strain evidence="3 4">NJ-3-1</strain>
    </source>
</reference>
<dbReference type="Proteomes" id="UP000509626">
    <property type="component" value="Chromosome"/>
</dbReference>
<dbReference type="RefSeq" id="WP_179269701.1">
    <property type="nucleotide sequence ID" value="NZ_CP058579.1"/>
</dbReference>
<dbReference type="PANTHER" id="PTHR40112:SF1">
    <property type="entry name" value="H2HPP ISOMERASE"/>
    <property type="match status" value="1"/>
</dbReference>
<accession>A0A7D5QB74</accession>
<organism evidence="3 4">
    <name type="scientific">Halorarum salinum</name>
    <dbReference type="NCBI Taxonomy" id="2743089"/>
    <lineage>
        <taxon>Archaea</taxon>
        <taxon>Methanobacteriati</taxon>
        <taxon>Methanobacteriota</taxon>
        <taxon>Stenosarchaea group</taxon>
        <taxon>Halobacteria</taxon>
        <taxon>Halobacteriales</taxon>
        <taxon>Haloferacaceae</taxon>
        <taxon>Halorarum</taxon>
    </lineage>
</organism>
<dbReference type="OrthoDB" id="114121at2157"/>
<dbReference type="InterPro" id="IPR011051">
    <property type="entry name" value="RmlC_Cupin_sf"/>
</dbReference>
<dbReference type="InterPro" id="IPR013096">
    <property type="entry name" value="Cupin_2"/>
</dbReference>
<dbReference type="InterPro" id="IPR014710">
    <property type="entry name" value="RmlC-like_jellyroll"/>
</dbReference>
<protein>
    <submittedName>
        <fullName evidence="3">Cupin domain-containing protein</fullName>
    </submittedName>
</protein>
<dbReference type="SUPFAM" id="SSF51182">
    <property type="entry name" value="RmlC-like cupins"/>
    <property type="match status" value="1"/>
</dbReference>
<evidence type="ECO:0000313" key="3">
    <source>
        <dbReference type="EMBL" id="QLG63116.1"/>
    </source>
</evidence>
<name>A0A7D5QB74_9EURY</name>
<dbReference type="GeneID" id="56038954"/>
<dbReference type="Gene3D" id="2.60.120.10">
    <property type="entry name" value="Jelly Rolls"/>
    <property type="match status" value="1"/>
</dbReference>
<evidence type="ECO:0000256" key="1">
    <source>
        <dbReference type="SAM" id="MobiDB-lite"/>
    </source>
</evidence>
<dbReference type="AlphaFoldDB" id="A0A7D5QB74"/>
<dbReference type="PANTHER" id="PTHR40112">
    <property type="entry name" value="H2HPP ISOMERASE"/>
    <property type="match status" value="1"/>
</dbReference>